<feature type="compositionally biased region" description="Basic and acidic residues" evidence="1">
    <location>
        <begin position="1"/>
        <end position="13"/>
    </location>
</feature>
<gene>
    <name evidence="2" type="ORF">D0Y65_004926</name>
</gene>
<dbReference type="AlphaFoldDB" id="A0A445LTH5"/>
<comment type="caution">
    <text evidence="2">The sequence shown here is derived from an EMBL/GenBank/DDBJ whole genome shotgun (WGS) entry which is preliminary data.</text>
</comment>
<dbReference type="Proteomes" id="UP000289340">
    <property type="component" value="Chromosome 2"/>
</dbReference>
<reference evidence="2 3" key="1">
    <citation type="submission" date="2018-09" db="EMBL/GenBank/DDBJ databases">
        <title>A high-quality reference genome of wild soybean provides a powerful tool to mine soybean genomes.</title>
        <authorList>
            <person name="Xie M."/>
            <person name="Chung C.Y.L."/>
            <person name="Li M.-W."/>
            <person name="Wong F.-L."/>
            <person name="Chan T.-F."/>
            <person name="Lam H.-M."/>
        </authorList>
    </citation>
    <scope>NUCLEOTIDE SEQUENCE [LARGE SCALE GENOMIC DNA]</scope>
    <source>
        <strain evidence="3">cv. W05</strain>
        <tissue evidence="2">Hypocotyl of etiolated seedlings</tissue>
    </source>
</reference>
<evidence type="ECO:0000313" key="2">
    <source>
        <dbReference type="EMBL" id="RZC26513.1"/>
    </source>
</evidence>
<accession>A0A445LTH5</accession>
<feature type="compositionally biased region" description="Pro residues" evidence="1">
    <location>
        <begin position="17"/>
        <end position="31"/>
    </location>
</feature>
<proteinExistence type="predicted"/>
<sequence>MMNEKRRPVHDYDLLTPSPPPWLRPPSPSPSLSPSCDLPSPPSLSRDAQRLVNKRNEWFNDDDNPSRFCGADSGKVLGREGWLELGNEKS</sequence>
<name>A0A445LTH5_GLYSO</name>
<keyword evidence="3" id="KW-1185">Reference proteome</keyword>
<protein>
    <submittedName>
        <fullName evidence="2">Uncharacterized protein</fullName>
    </submittedName>
</protein>
<organism evidence="2 3">
    <name type="scientific">Glycine soja</name>
    <name type="common">Wild soybean</name>
    <dbReference type="NCBI Taxonomy" id="3848"/>
    <lineage>
        <taxon>Eukaryota</taxon>
        <taxon>Viridiplantae</taxon>
        <taxon>Streptophyta</taxon>
        <taxon>Embryophyta</taxon>
        <taxon>Tracheophyta</taxon>
        <taxon>Spermatophyta</taxon>
        <taxon>Magnoliopsida</taxon>
        <taxon>eudicotyledons</taxon>
        <taxon>Gunneridae</taxon>
        <taxon>Pentapetalae</taxon>
        <taxon>rosids</taxon>
        <taxon>fabids</taxon>
        <taxon>Fabales</taxon>
        <taxon>Fabaceae</taxon>
        <taxon>Papilionoideae</taxon>
        <taxon>50 kb inversion clade</taxon>
        <taxon>NPAAA clade</taxon>
        <taxon>indigoferoid/millettioid clade</taxon>
        <taxon>Phaseoleae</taxon>
        <taxon>Glycine</taxon>
        <taxon>Glycine subgen. Soja</taxon>
    </lineage>
</organism>
<dbReference type="EMBL" id="QZWG01000002">
    <property type="protein sequence ID" value="RZC26513.1"/>
    <property type="molecule type" value="Genomic_DNA"/>
</dbReference>
<evidence type="ECO:0000313" key="3">
    <source>
        <dbReference type="Proteomes" id="UP000289340"/>
    </source>
</evidence>
<evidence type="ECO:0000256" key="1">
    <source>
        <dbReference type="SAM" id="MobiDB-lite"/>
    </source>
</evidence>
<feature type="region of interest" description="Disordered" evidence="1">
    <location>
        <begin position="1"/>
        <end position="46"/>
    </location>
</feature>